<keyword evidence="9" id="KW-1185">Reference proteome</keyword>
<dbReference type="EMBL" id="JAEPRB010000040">
    <property type="protein sequence ID" value="KAG2224586.1"/>
    <property type="molecule type" value="Genomic_DNA"/>
</dbReference>
<evidence type="ECO:0000256" key="2">
    <source>
        <dbReference type="ARBA" id="ARBA00023136"/>
    </source>
</evidence>
<evidence type="ECO:0000256" key="5">
    <source>
        <dbReference type="ARBA" id="ARBA00023288"/>
    </source>
</evidence>
<dbReference type="Proteomes" id="UP000646827">
    <property type="component" value="Unassembled WGS sequence"/>
</dbReference>
<accession>A0A8H7VIZ3</accession>
<dbReference type="PANTHER" id="PTHR44027:SF7">
    <property type="entry name" value="DNAJ HOMOLOG SUBFAMILY C MEMBER 5 HOMOLOG"/>
    <property type="match status" value="1"/>
</dbReference>
<dbReference type="OrthoDB" id="10250354at2759"/>
<feature type="transmembrane region" description="Helical" evidence="6">
    <location>
        <begin position="216"/>
        <end position="240"/>
    </location>
</feature>
<keyword evidence="6" id="KW-1133">Transmembrane helix</keyword>
<comment type="subcellular location">
    <subcellularLocation>
        <location evidence="1">Membrane</location>
        <topology evidence="1">Lipid-anchor</topology>
    </subcellularLocation>
</comment>
<proteinExistence type="predicted"/>
<name>A0A8H7VIZ3_9FUNG</name>
<dbReference type="GO" id="GO:0005737">
    <property type="term" value="C:cytoplasm"/>
    <property type="evidence" value="ECO:0007669"/>
    <property type="project" value="UniProtKB-ARBA"/>
</dbReference>
<dbReference type="AlphaFoldDB" id="A0A8H7VIZ3"/>
<protein>
    <recommendedName>
        <fullName evidence="7">J domain-containing protein</fullName>
    </recommendedName>
</protein>
<feature type="transmembrane region" description="Helical" evidence="6">
    <location>
        <begin position="192"/>
        <end position="210"/>
    </location>
</feature>
<dbReference type="PROSITE" id="PS50076">
    <property type="entry name" value="DNAJ_2"/>
    <property type="match status" value="1"/>
</dbReference>
<evidence type="ECO:0000256" key="4">
    <source>
        <dbReference type="ARBA" id="ARBA00023186"/>
    </source>
</evidence>
<dbReference type="CDD" id="cd06257">
    <property type="entry name" value="DnaJ"/>
    <property type="match status" value="1"/>
</dbReference>
<keyword evidence="6" id="KW-0812">Transmembrane</keyword>
<dbReference type="SUPFAM" id="SSF46565">
    <property type="entry name" value="Chaperone J-domain"/>
    <property type="match status" value="1"/>
</dbReference>
<keyword evidence="4" id="KW-0143">Chaperone</keyword>
<dbReference type="PROSITE" id="PS00636">
    <property type="entry name" value="DNAJ_1"/>
    <property type="match status" value="1"/>
</dbReference>
<evidence type="ECO:0000259" key="7">
    <source>
        <dbReference type="PROSITE" id="PS50076"/>
    </source>
</evidence>
<evidence type="ECO:0000256" key="6">
    <source>
        <dbReference type="SAM" id="Phobius"/>
    </source>
</evidence>
<evidence type="ECO:0000313" key="8">
    <source>
        <dbReference type="EMBL" id="KAG2224586.1"/>
    </source>
</evidence>
<feature type="transmembrane region" description="Helical" evidence="6">
    <location>
        <begin position="92"/>
        <end position="114"/>
    </location>
</feature>
<dbReference type="InterPro" id="IPR001623">
    <property type="entry name" value="DnaJ_domain"/>
</dbReference>
<feature type="transmembrane region" description="Helical" evidence="6">
    <location>
        <begin position="295"/>
        <end position="315"/>
    </location>
</feature>
<feature type="transmembrane region" description="Helical" evidence="6">
    <location>
        <begin position="261"/>
        <end position="283"/>
    </location>
</feature>
<dbReference type="InterPro" id="IPR018253">
    <property type="entry name" value="DnaJ_domain_CS"/>
</dbReference>
<dbReference type="InterPro" id="IPR019396">
    <property type="entry name" value="TM_Fragile-X-F-assoc"/>
</dbReference>
<dbReference type="Pfam" id="PF10269">
    <property type="entry name" value="Tmemb_185A"/>
    <property type="match status" value="2"/>
</dbReference>
<feature type="transmembrane region" description="Helical" evidence="6">
    <location>
        <begin position="372"/>
        <end position="397"/>
    </location>
</feature>
<sequence length="431" mass="49456">MERNTTAYYETLGVPKSATPEEIKKAYRRLALRYHPDKNPGSADQFKNISTAYEVLSDEQKRRVYDRYGELGLQMMDTVASPLFDPEVESMLCTMLSTLGLAFALLIIFFAFLTVRIDEIVLWSWGVVFIPLWIIDFVVGYLVIRNFIQSLTKSNDTNDNHDDDDDDDEEMDEAKRAKRKAARRRLGITRQFILVIYWVLFLLFQIFIVLRLDNRVMWSTAVVFIPYFIFEGIHFILKCFEFLVTASTALRMSAPEHKKRILATLFFQTFWLFVLRLILFVLIATRVDNTITCSWGIVFIPLYLVAVKYMIQLAWSYVVFSRLSSQPQLQHQGKVTVLLGVIALVVLGVLSYTLIGLLAKRLDGSFVKMANIFVPIFITLSILFCCAGCCLPCMLMISSVADMEDIEQEQRLVDPNKRITQSGEASTSSTF</sequence>
<feature type="transmembrane region" description="Helical" evidence="6">
    <location>
        <begin position="335"/>
        <end position="360"/>
    </location>
</feature>
<dbReference type="PRINTS" id="PR00625">
    <property type="entry name" value="JDOMAIN"/>
</dbReference>
<feature type="transmembrane region" description="Helical" evidence="6">
    <location>
        <begin position="120"/>
        <end position="144"/>
    </location>
</feature>
<keyword evidence="2 6" id="KW-0472">Membrane</keyword>
<dbReference type="InterPro" id="IPR036869">
    <property type="entry name" value="J_dom_sf"/>
</dbReference>
<reference evidence="8 9" key="1">
    <citation type="submission" date="2020-12" db="EMBL/GenBank/DDBJ databases">
        <title>Metabolic potential, ecology and presence of endohyphal bacteria is reflected in genomic diversity of Mucoromycotina.</title>
        <authorList>
            <person name="Muszewska A."/>
            <person name="Okrasinska A."/>
            <person name="Steczkiewicz K."/>
            <person name="Drgas O."/>
            <person name="Orlowska M."/>
            <person name="Perlinska-Lenart U."/>
            <person name="Aleksandrzak-Piekarczyk T."/>
            <person name="Szatraj K."/>
            <person name="Zielenkiewicz U."/>
            <person name="Pilsyk S."/>
            <person name="Malc E."/>
            <person name="Mieczkowski P."/>
            <person name="Kruszewska J.S."/>
            <person name="Biernat P."/>
            <person name="Pawlowska J."/>
        </authorList>
    </citation>
    <scope>NUCLEOTIDE SEQUENCE [LARGE SCALE GENOMIC DNA]</scope>
    <source>
        <strain evidence="8 9">CBS 142.35</strain>
    </source>
</reference>
<feature type="domain" description="J" evidence="7">
    <location>
        <begin position="7"/>
        <end position="69"/>
    </location>
</feature>
<comment type="caution">
    <text evidence="8">The sequence shown here is derived from an EMBL/GenBank/DDBJ whole genome shotgun (WGS) entry which is preliminary data.</text>
</comment>
<organism evidence="8 9">
    <name type="scientific">Circinella minor</name>
    <dbReference type="NCBI Taxonomy" id="1195481"/>
    <lineage>
        <taxon>Eukaryota</taxon>
        <taxon>Fungi</taxon>
        <taxon>Fungi incertae sedis</taxon>
        <taxon>Mucoromycota</taxon>
        <taxon>Mucoromycotina</taxon>
        <taxon>Mucoromycetes</taxon>
        <taxon>Mucorales</taxon>
        <taxon>Lichtheimiaceae</taxon>
        <taxon>Circinella</taxon>
    </lineage>
</organism>
<evidence type="ECO:0000313" key="9">
    <source>
        <dbReference type="Proteomes" id="UP000646827"/>
    </source>
</evidence>
<evidence type="ECO:0000256" key="3">
    <source>
        <dbReference type="ARBA" id="ARBA00023139"/>
    </source>
</evidence>
<dbReference type="GO" id="GO:0016020">
    <property type="term" value="C:membrane"/>
    <property type="evidence" value="ECO:0007669"/>
    <property type="project" value="UniProtKB-SubCell"/>
</dbReference>
<keyword evidence="5" id="KW-0449">Lipoprotein</keyword>
<dbReference type="SMART" id="SM00271">
    <property type="entry name" value="DnaJ"/>
    <property type="match status" value="1"/>
</dbReference>
<evidence type="ECO:0000256" key="1">
    <source>
        <dbReference type="ARBA" id="ARBA00004635"/>
    </source>
</evidence>
<dbReference type="PANTHER" id="PTHR44027">
    <property type="entry name" value="DNAJ HOMOLOG SUBFAMILY C MEMBER 5 HOMOLOG"/>
    <property type="match status" value="1"/>
</dbReference>
<gene>
    <name evidence="8" type="ORF">INT45_003726</name>
</gene>
<dbReference type="Pfam" id="PF00226">
    <property type="entry name" value="DnaJ"/>
    <property type="match status" value="1"/>
</dbReference>
<keyword evidence="3" id="KW-0564">Palmitate</keyword>
<dbReference type="InterPro" id="IPR051434">
    <property type="entry name" value="DnaJ_C_subfamily_member5"/>
</dbReference>
<dbReference type="Gene3D" id="1.10.287.110">
    <property type="entry name" value="DnaJ domain"/>
    <property type="match status" value="1"/>
</dbReference>